<dbReference type="PANTHER" id="PTHR46577:SF1">
    <property type="entry name" value="HTH-TYPE TRANSCRIPTIONAL REGULATORY PROTEIN GABR"/>
    <property type="match status" value="1"/>
</dbReference>
<dbReference type="InterPro" id="IPR051446">
    <property type="entry name" value="HTH_trans_reg/aminotransferase"/>
</dbReference>
<keyword evidence="2" id="KW-0663">Pyridoxal phosphate</keyword>
<dbReference type="CDD" id="cd07377">
    <property type="entry name" value="WHTH_GntR"/>
    <property type="match status" value="1"/>
</dbReference>
<dbReference type="SUPFAM" id="SSF53383">
    <property type="entry name" value="PLP-dependent transferases"/>
    <property type="match status" value="1"/>
</dbReference>
<dbReference type="Pfam" id="PF00155">
    <property type="entry name" value="Aminotran_1_2"/>
    <property type="match status" value="1"/>
</dbReference>
<keyword evidence="8" id="KW-1185">Reference proteome</keyword>
<dbReference type="SMART" id="SM00345">
    <property type="entry name" value="HTH_GNTR"/>
    <property type="match status" value="1"/>
</dbReference>
<accession>A0ABZ2QHW0</accession>
<dbReference type="InterPro" id="IPR000524">
    <property type="entry name" value="Tscrpt_reg_HTH_GntR"/>
</dbReference>
<keyword evidence="5" id="KW-0804">Transcription</keyword>
<protein>
    <submittedName>
        <fullName evidence="7">PLP-dependent aminotransferase family protein</fullName>
    </submittedName>
</protein>
<comment type="similarity">
    <text evidence="1">In the C-terminal section; belongs to the class-I pyridoxal-phosphate-dependent aminotransferase family.</text>
</comment>
<evidence type="ECO:0000256" key="3">
    <source>
        <dbReference type="ARBA" id="ARBA00023015"/>
    </source>
</evidence>
<gene>
    <name evidence="7" type="ORF">WAB15_02175</name>
</gene>
<keyword evidence="3" id="KW-0805">Transcription regulation</keyword>
<evidence type="ECO:0000313" key="7">
    <source>
        <dbReference type="EMBL" id="WXK74868.1"/>
    </source>
</evidence>
<organism evidence="7 8">
    <name type="scientific">Streptomyces sirii</name>
    <dbReference type="NCBI Taxonomy" id="3127701"/>
    <lineage>
        <taxon>Bacteria</taxon>
        <taxon>Bacillati</taxon>
        <taxon>Actinomycetota</taxon>
        <taxon>Actinomycetes</taxon>
        <taxon>Kitasatosporales</taxon>
        <taxon>Streptomycetaceae</taxon>
        <taxon>Streptomyces</taxon>
    </lineage>
</organism>
<dbReference type="Gene3D" id="3.40.640.10">
    <property type="entry name" value="Type I PLP-dependent aspartate aminotransferase-like (Major domain)"/>
    <property type="match status" value="1"/>
</dbReference>
<dbReference type="PROSITE" id="PS50949">
    <property type="entry name" value="HTH_GNTR"/>
    <property type="match status" value="1"/>
</dbReference>
<proteinExistence type="inferred from homology"/>
<evidence type="ECO:0000256" key="5">
    <source>
        <dbReference type="ARBA" id="ARBA00023163"/>
    </source>
</evidence>
<dbReference type="CDD" id="cd00609">
    <property type="entry name" value="AAT_like"/>
    <property type="match status" value="1"/>
</dbReference>
<dbReference type="Proteomes" id="UP001626628">
    <property type="component" value="Chromosome"/>
</dbReference>
<dbReference type="InterPro" id="IPR036388">
    <property type="entry name" value="WH-like_DNA-bd_sf"/>
</dbReference>
<name>A0ABZ2QHW0_9ACTN</name>
<evidence type="ECO:0000256" key="1">
    <source>
        <dbReference type="ARBA" id="ARBA00005384"/>
    </source>
</evidence>
<keyword evidence="7" id="KW-0032">Aminotransferase</keyword>
<dbReference type="PANTHER" id="PTHR46577">
    <property type="entry name" value="HTH-TYPE TRANSCRIPTIONAL REGULATORY PROTEIN GABR"/>
    <property type="match status" value="1"/>
</dbReference>
<feature type="domain" description="HTH gntR-type" evidence="6">
    <location>
        <begin position="22"/>
        <end position="90"/>
    </location>
</feature>
<evidence type="ECO:0000259" key="6">
    <source>
        <dbReference type="PROSITE" id="PS50949"/>
    </source>
</evidence>
<reference evidence="7 8" key="1">
    <citation type="submission" date="2024-03" db="EMBL/GenBank/DDBJ databases">
        <title>The complete genome of Streptomyces sirii sp.nov.</title>
        <authorList>
            <person name="Zakalyukina Y.V."/>
            <person name="Belik A.R."/>
            <person name="Biryukov M.V."/>
            <person name="Baturina O.A."/>
            <person name="Kabilov M.R."/>
        </authorList>
    </citation>
    <scope>NUCLEOTIDE SEQUENCE [LARGE SCALE GENOMIC DNA]</scope>
    <source>
        <strain evidence="7 8">BP-8</strain>
    </source>
</reference>
<dbReference type="Pfam" id="PF00392">
    <property type="entry name" value="GntR"/>
    <property type="match status" value="1"/>
</dbReference>
<dbReference type="GO" id="GO:0008483">
    <property type="term" value="F:transaminase activity"/>
    <property type="evidence" value="ECO:0007669"/>
    <property type="project" value="UniProtKB-KW"/>
</dbReference>
<keyword evidence="7" id="KW-0808">Transferase</keyword>
<dbReference type="SUPFAM" id="SSF46785">
    <property type="entry name" value="Winged helix' DNA-binding domain"/>
    <property type="match status" value="1"/>
</dbReference>
<dbReference type="InterPro" id="IPR015424">
    <property type="entry name" value="PyrdxlP-dep_Trfase"/>
</dbReference>
<dbReference type="Gene3D" id="1.10.10.10">
    <property type="entry name" value="Winged helix-like DNA-binding domain superfamily/Winged helix DNA-binding domain"/>
    <property type="match status" value="1"/>
</dbReference>
<keyword evidence="4" id="KW-0238">DNA-binding</keyword>
<evidence type="ECO:0000256" key="2">
    <source>
        <dbReference type="ARBA" id="ARBA00022898"/>
    </source>
</evidence>
<dbReference type="EMBL" id="CP147982">
    <property type="protein sequence ID" value="WXK74868.1"/>
    <property type="molecule type" value="Genomic_DNA"/>
</dbReference>
<dbReference type="InterPro" id="IPR015421">
    <property type="entry name" value="PyrdxlP-dep_Trfase_major"/>
</dbReference>
<sequence>MPLEWSSSSPDLLLAVDRTSGRPLRAQLEHGLRDAIRTGRLEVGERLPSSRELARALGLSRGLVQECYAQLLAEGYLVTRPGSATRVAAGATATSVSARPRTSAPRLVADFRWGVPDLGSFPVQDWLWAMREAACRMPTEEFDYGDPRGTEGLREVVAGYLRRVRAAAADPEHIVVCNGYAQGLGLALRALADAGVQAVAFEDPGSPATVAAAATAAGMQAVPVPVDEHGIDVRALAATDARAVLVTPAHQWPTGVALAPERRLALIEWARDRNAFIIEDDYDAEFRYDREPVGALQGLEPHRVVGLGTVSKSLAPALRIGWMICPPDLAEPLAEQKQRSDRGTPALDQHALARLIESGRFDRHLRRMRATYAARRAALLAALAEHAPELPVTGLAAGFHAVAHLPADADEHHVIAAARARAVGLYGMSTCRASHADTPAQLVLGFGNVSERGITAGITAISDLLTGRPRSTRL</sequence>
<dbReference type="InterPro" id="IPR036390">
    <property type="entry name" value="WH_DNA-bd_sf"/>
</dbReference>
<evidence type="ECO:0000256" key="4">
    <source>
        <dbReference type="ARBA" id="ARBA00023125"/>
    </source>
</evidence>
<dbReference type="PRINTS" id="PR00035">
    <property type="entry name" value="HTHGNTR"/>
</dbReference>
<dbReference type="RefSeq" id="WP_407285080.1">
    <property type="nucleotide sequence ID" value="NZ_CP147982.1"/>
</dbReference>
<evidence type="ECO:0000313" key="8">
    <source>
        <dbReference type="Proteomes" id="UP001626628"/>
    </source>
</evidence>
<dbReference type="InterPro" id="IPR004839">
    <property type="entry name" value="Aminotransferase_I/II_large"/>
</dbReference>